<evidence type="ECO:0000313" key="2">
    <source>
        <dbReference type="EMBL" id="KAF5754332.1"/>
    </source>
</evidence>
<feature type="signal peptide" evidence="1">
    <location>
        <begin position="1"/>
        <end position="17"/>
    </location>
</feature>
<dbReference type="PROSITE" id="PS51257">
    <property type="entry name" value="PROKAR_LIPOPROTEIN"/>
    <property type="match status" value="1"/>
</dbReference>
<dbReference type="Proteomes" id="UP000215914">
    <property type="component" value="Unassembled WGS sequence"/>
</dbReference>
<sequence length="97" mass="10692">MTRGTILSVSLIGLSLACCDICTISFKSPNKNLYGFPFKPCSLRLFSMAFGRNQTQFRNLHPYTATATTAATATPQYTTLMLMLITSISNLNLGFNR</sequence>
<feature type="chain" id="PRO_5039930506" description="Secreted protein" evidence="1">
    <location>
        <begin position="18"/>
        <end position="97"/>
    </location>
</feature>
<dbReference type="EMBL" id="MNCJ02000332">
    <property type="protein sequence ID" value="KAF5754332.1"/>
    <property type="molecule type" value="Genomic_DNA"/>
</dbReference>
<evidence type="ECO:0000313" key="3">
    <source>
        <dbReference type="Proteomes" id="UP000215914"/>
    </source>
</evidence>
<comment type="caution">
    <text evidence="2">The sequence shown here is derived from an EMBL/GenBank/DDBJ whole genome shotgun (WGS) entry which is preliminary data.</text>
</comment>
<evidence type="ECO:0000256" key="1">
    <source>
        <dbReference type="SAM" id="SignalP"/>
    </source>
</evidence>
<keyword evidence="3" id="KW-1185">Reference proteome</keyword>
<protein>
    <recommendedName>
        <fullName evidence="4">Secreted protein</fullName>
    </recommendedName>
</protein>
<gene>
    <name evidence="2" type="ORF">HanXRQr2_Chr17g0789961</name>
</gene>
<dbReference type="Gramene" id="mRNA:HanXRQr2_Chr17g0789961">
    <property type="protein sequence ID" value="CDS:HanXRQr2_Chr17g0789961.1"/>
    <property type="gene ID" value="HanXRQr2_Chr17g0789961"/>
</dbReference>
<reference evidence="2" key="1">
    <citation type="journal article" date="2017" name="Nature">
        <title>The sunflower genome provides insights into oil metabolism, flowering and Asterid evolution.</title>
        <authorList>
            <person name="Badouin H."/>
            <person name="Gouzy J."/>
            <person name="Grassa C.J."/>
            <person name="Murat F."/>
            <person name="Staton S.E."/>
            <person name="Cottret L."/>
            <person name="Lelandais-Briere C."/>
            <person name="Owens G.L."/>
            <person name="Carrere S."/>
            <person name="Mayjonade B."/>
            <person name="Legrand L."/>
            <person name="Gill N."/>
            <person name="Kane N.C."/>
            <person name="Bowers J.E."/>
            <person name="Hubner S."/>
            <person name="Bellec A."/>
            <person name="Berard A."/>
            <person name="Berges H."/>
            <person name="Blanchet N."/>
            <person name="Boniface M.C."/>
            <person name="Brunel D."/>
            <person name="Catrice O."/>
            <person name="Chaidir N."/>
            <person name="Claudel C."/>
            <person name="Donnadieu C."/>
            <person name="Faraut T."/>
            <person name="Fievet G."/>
            <person name="Helmstetter N."/>
            <person name="King M."/>
            <person name="Knapp S.J."/>
            <person name="Lai Z."/>
            <person name="Le Paslier M.C."/>
            <person name="Lippi Y."/>
            <person name="Lorenzon L."/>
            <person name="Mandel J.R."/>
            <person name="Marage G."/>
            <person name="Marchand G."/>
            <person name="Marquand E."/>
            <person name="Bret-Mestries E."/>
            <person name="Morien E."/>
            <person name="Nambeesan S."/>
            <person name="Nguyen T."/>
            <person name="Pegot-Espagnet P."/>
            <person name="Pouilly N."/>
            <person name="Raftis F."/>
            <person name="Sallet E."/>
            <person name="Schiex T."/>
            <person name="Thomas J."/>
            <person name="Vandecasteele C."/>
            <person name="Vares D."/>
            <person name="Vear F."/>
            <person name="Vautrin S."/>
            <person name="Crespi M."/>
            <person name="Mangin B."/>
            <person name="Burke J.M."/>
            <person name="Salse J."/>
            <person name="Munos S."/>
            <person name="Vincourt P."/>
            <person name="Rieseberg L.H."/>
            <person name="Langlade N.B."/>
        </authorList>
    </citation>
    <scope>NUCLEOTIDE SEQUENCE</scope>
    <source>
        <tissue evidence="2">Leaves</tissue>
    </source>
</reference>
<proteinExistence type="predicted"/>
<reference evidence="2" key="2">
    <citation type="submission" date="2020-06" db="EMBL/GenBank/DDBJ databases">
        <title>Helianthus annuus Genome sequencing and assembly Release 2.</title>
        <authorList>
            <person name="Gouzy J."/>
            <person name="Langlade N."/>
            <person name="Munos S."/>
        </authorList>
    </citation>
    <scope>NUCLEOTIDE SEQUENCE</scope>
    <source>
        <tissue evidence="2">Leaves</tissue>
    </source>
</reference>
<dbReference type="AlphaFoldDB" id="A0A9K3GSL6"/>
<accession>A0A9K3GSL6</accession>
<evidence type="ECO:0008006" key="4">
    <source>
        <dbReference type="Google" id="ProtNLM"/>
    </source>
</evidence>
<name>A0A9K3GSL6_HELAN</name>
<keyword evidence="1" id="KW-0732">Signal</keyword>
<organism evidence="2 3">
    <name type="scientific">Helianthus annuus</name>
    <name type="common">Common sunflower</name>
    <dbReference type="NCBI Taxonomy" id="4232"/>
    <lineage>
        <taxon>Eukaryota</taxon>
        <taxon>Viridiplantae</taxon>
        <taxon>Streptophyta</taxon>
        <taxon>Embryophyta</taxon>
        <taxon>Tracheophyta</taxon>
        <taxon>Spermatophyta</taxon>
        <taxon>Magnoliopsida</taxon>
        <taxon>eudicotyledons</taxon>
        <taxon>Gunneridae</taxon>
        <taxon>Pentapetalae</taxon>
        <taxon>asterids</taxon>
        <taxon>campanulids</taxon>
        <taxon>Asterales</taxon>
        <taxon>Asteraceae</taxon>
        <taxon>Asteroideae</taxon>
        <taxon>Heliantheae alliance</taxon>
        <taxon>Heliantheae</taxon>
        <taxon>Helianthus</taxon>
    </lineage>
</organism>